<gene>
    <name evidence="3" type="ORF">GPY61_31640</name>
</gene>
<dbReference type="RefSeq" id="WP_160410911.1">
    <property type="nucleotide sequence ID" value="NZ_WSES01000016.1"/>
</dbReference>
<evidence type="ECO:0000256" key="1">
    <source>
        <dbReference type="SAM" id="MobiDB-lite"/>
    </source>
</evidence>
<dbReference type="Pfam" id="PF18821">
    <property type="entry name" value="LPD7"/>
    <property type="match status" value="1"/>
</dbReference>
<evidence type="ECO:0000313" key="3">
    <source>
        <dbReference type="EMBL" id="MVW64477.1"/>
    </source>
</evidence>
<protein>
    <recommendedName>
        <fullName evidence="2">Large polyvalent protein-associated domain-containing protein</fullName>
    </recommendedName>
</protein>
<feature type="domain" description="Large polyvalent protein-associated" evidence="2">
    <location>
        <begin position="263"/>
        <end position="352"/>
    </location>
</feature>
<keyword evidence="4" id="KW-1185">Reference proteome</keyword>
<evidence type="ECO:0000313" key="4">
    <source>
        <dbReference type="Proteomes" id="UP000443353"/>
    </source>
</evidence>
<feature type="region of interest" description="Disordered" evidence="1">
    <location>
        <begin position="186"/>
        <end position="241"/>
    </location>
</feature>
<organism evidence="3 4">
    <name type="scientific">Massilia cellulosiltytica</name>
    <dbReference type="NCBI Taxonomy" id="2683234"/>
    <lineage>
        <taxon>Bacteria</taxon>
        <taxon>Pseudomonadati</taxon>
        <taxon>Pseudomonadota</taxon>
        <taxon>Betaproteobacteria</taxon>
        <taxon>Burkholderiales</taxon>
        <taxon>Oxalobacteraceae</taxon>
        <taxon>Telluria group</taxon>
        <taxon>Massilia</taxon>
    </lineage>
</organism>
<sequence>MGEQPATTYLSEHTEELRTGDYAQQLRDAIAVGLKQRVRSESVIVGGIRQRAELYEKAFVQAKQAMISAFEREAGPAERRVLQDQVLRKGDTEVLTPETIGNLAALDARRYAKLRDPERRIEAAVAMSDTAHLSGAYRAALAAKAPDVSAAVRTAMATRGKDHEFDVTPAHDPPARERVTANLARDAHAVTREPGLNGIEPTSERKEREPREPRIEEHRAAPKGPEGSRTKRTPVRAPGDNQVLSDEVFTVAKDEIKPILPAEVEERFLRVGTRFYHPRNTSVVAFEDKGNKLQTQSNSEQIAEVMVSIARARGWDEIQVTGSETFRREVWLEAVAHGMHVKGYRPSAVDKAALAQRTTHGERQQVESDARRLGRMSVTEAEQAFNAKSPITDKMAKAVGGPDDRRHEADDKRRARAFAERPAGDAILDHPELAGSYAVMTSIRRRAAADRLTPQQRAVVMARVESNLVESIERGELPEVKVREQVEVRDERGTDNKVTR</sequence>
<dbReference type="InterPro" id="IPR040677">
    <property type="entry name" value="LPD7"/>
</dbReference>
<dbReference type="Proteomes" id="UP000443353">
    <property type="component" value="Unassembled WGS sequence"/>
</dbReference>
<dbReference type="AlphaFoldDB" id="A0A7X3G6B5"/>
<name>A0A7X3G6B5_9BURK</name>
<comment type="caution">
    <text evidence="3">The sequence shown here is derived from an EMBL/GenBank/DDBJ whole genome shotgun (WGS) entry which is preliminary data.</text>
</comment>
<reference evidence="3 4" key="1">
    <citation type="submission" date="2019-12" db="EMBL/GenBank/DDBJ databases">
        <authorList>
            <person name="Li C."/>
            <person name="Zhao J."/>
        </authorList>
    </citation>
    <scope>NUCLEOTIDE SEQUENCE [LARGE SCALE GENOMIC DNA]</scope>
    <source>
        <strain evidence="3 4">NEAU-DD11</strain>
    </source>
</reference>
<evidence type="ECO:0000259" key="2">
    <source>
        <dbReference type="Pfam" id="PF18821"/>
    </source>
</evidence>
<feature type="compositionally biased region" description="Basic and acidic residues" evidence="1">
    <location>
        <begin position="202"/>
        <end position="220"/>
    </location>
</feature>
<dbReference type="EMBL" id="WSES01000016">
    <property type="protein sequence ID" value="MVW64477.1"/>
    <property type="molecule type" value="Genomic_DNA"/>
</dbReference>
<proteinExistence type="predicted"/>
<accession>A0A7X3G6B5</accession>